<accession>A0A9Q1K1K3</accession>
<organism evidence="2 3">
    <name type="scientific">Carnegiea gigantea</name>
    <dbReference type="NCBI Taxonomy" id="171969"/>
    <lineage>
        <taxon>Eukaryota</taxon>
        <taxon>Viridiplantae</taxon>
        <taxon>Streptophyta</taxon>
        <taxon>Embryophyta</taxon>
        <taxon>Tracheophyta</taxon>
        <taxon>Spermatophyta</taxon>
        <taxon>Magnoliopsida</taxon>
        <taxon>eudicotyledons</taxon>
        <taxon>Gunneridae</taxon>
        <taxon>Pentapetalae</taxon>
        <taxon>Caryophyllales</taxon>
        <taxon>Cactineae</taxon>
        <taxon>Cactaceae</taxon>
        <taxon>Cactoideae</taxon>
        <taxon>Echinocereeae</taxon>
        <taxon>Carnegiea</taxon>
    </lineage>
</organism>
<dbReference type="EMBL" id="JAKOGI010000453">
    <property type="protein sequence ID" value="KAJ8434770.1"/>
    <property type="molecule type" value="Genomic_DNA"/>
</dbReference>
<feature type="region of interest" description="Disordered" evidence="1">
    <location>
        <begin position="173"/>
        <end position="193"/>
    </location>
</feature>
<reference evidence="2" key="1">
    <citation type="submission" date="2022-04" db="EMBL/GenBank/DDBJ databases">
        <title>Carnegiea gigantea Genome sequencing and assembly v2.</title>
        <authorList>
            <person name="Copetti D."/>
            <person name="Sanderson M.J."/>
            <person name="Burquez A."/>
            <person name="Wojciechowski M.F."/>
        </authorList>
    </citation>
    <scope>NUCLEOTIDE SEQUENCE</scope>
    <source>
        <strain evidence="2">SGP5-SGP5p</strain>
        <tissue evidence="2">Aerial part</tissue>
    </source>
</reference>
<evidence type="ECO:0000256" key="1">
    <source>
        <dbReference type="SAM" id="MobiDB-lite"/>
    </source>
</evidence>
<sequence length="237" mass="26935">MKRDVDQLTSDITRTANDGTQPKISIMDITCEITGDGSPPAIKVHANPSVGFDGFMIDVVFFYSGDEWGSDHLALAETKVEYVLCERSRGDLCKYIRKRLPRGRLLIKKQSRKTLYVMIVYSQIYVYSNSIGLRGLRVEHTSITGGKLNLNASSISWYRDSILRLATRKQKKGRQCRGKQSRAQCRLSSQQPYPKPTIENEQIVGGAIRLINLIRTFILKVYVAKGKMKDQGWKMLR</sequence>
<evidence type="ECO:0000313" key="2">
    <source>
        <dbReference type="EMBL" id="KAJ8434770.1"/>
    </source>
</evidence>
<dbReference type="Proteomes" id="UP001153076">
    <property type="component" value="Unassembled WGS sequence"/>
</dbReference>
<protein>
    <submittedName>
        <fullName evidence="2">Uncharacterized protein</fullName>
    </submittedName>
</protein>
<keyword evidence="3" id="KW-1185">Reference proteome</keyword>
<name>A0A9Q1K1K3_9CARY</name>
<comment type="caution">
    <text evidence="2">The sequence shown here is derived from an EMBL/GenBank/DDBJ whole genome shotgun (WGS) entry which is preliminary data.</text>
</comment>
<gene>
    <name evidence="2" type="ORF">Cgig2_008623</name>
</gene>
<evidence type="ECO:0000313" key="3">
    <source>
        <dbReference type="Proteomes" id="UP001153076"/>
    </source>
</evidence>
<dbReference type="AlphaFoldDB" id="A0A9Q1K1K3"/>
<proteinExistence type="predicted"/>